<dbReference type="EMBL" id="FOSZ01000001">
    <property type="protein sequence ID" value="SFK48521.1"/>
    <property type="molecule type" value="Genomic_DNA"/>
</dbReference>
<keyword evidence="1" id="KW-0812">Transmembrane</keyword>
<feature type="transmembrane region" description="Helical" evidence="1">
    <location>
        <begin position="452"/>
        <end position="472"/>
    </location>
</feature>
<keyword evidence="1" id="KW-0472">Membrane</keyword>
<evidence type="ECO:0000256" key="1">
    <source>
        <dbReference type="SAM" id="Phobius"/>
    </source>
</evidence>
<feature type="transmembrane region" description="Helical" evidence="1">
    <location>
        <begin position="154"/>
        <end position="173"/>
    </location>
</feature>
<evidence type="ECO:0000259" key="2">
    <source>
        <dbReference type="Pfam" id="PF00892"/>
    </source>
</evidence>
<feature type="transmembrane region" description="Helical" evidence="1">
    <location>
        <begin position="478"/>
        <end position="497"/>
    </location>
</feature>
<dbReference type="STRING" id="1280847.SAMN04488036_10124"/>
<dbReference type="Pfam" id="PF00892">
    <property type="entry name" value="EamA"/>
    <property type="match status" value="1"/>
</dbReference>
<evidence type="ECO:0000313" key="4">
    <source>
        <dbReference type="Proteomes" id="UP000198851"/>
    </source>
</evidence>
<accession>A0A1I3ZXW0</accession>
<proteinExistence type="predicted"/>
<organism evidence="3 4">
    <name type="scientific">Shimia haliotis</name>
    <dbReference type="NCBI Taxonomy" id="1280847"/>
    <lineage>
        <taxon>Bacteria</taxon>
        <taxon>Pseudomonadati</taxon>
        <taxon>Pseudomonadota</taxon>
        <taxon>Alphaproteobacteria</taxon>
        <taxon>Rhodobacterales</taxon>
        <taxon>Roseobacteraceae</taxon>
    </lineage>
</organism>
<dbReference type="RefSeq" id="WP_139216105.1">
    <property type="nucleotide sequence ID" value="NZ_FOSZ01000001.1"/>
</dbReference>
<gene>
    <name evidence="3" type="ORF">SAMN04488036_10124</name>
</gene>
<protein>
    <submittedName>
        <fullName evidence="3">Permease of the drug/metabolite transporter (DMT) superfamily</fullName>
    </submittedName>
</protein>
<reference evidence="4" key="1">
    <citation type="submission" date="2016-10" db="EMBL/GenBank/DDBJ databases">
        <authorList>
            <person name="Varghese N."/>
            <person name="Submissions S."/>
        </authorList>
    </citation>
    <scope>NUCLEOTIDE SEQUENCE [LARGE SCALE GENOMIC DNA]</scope>
    <source>
        <strain evidence="4">DSM 28453</strain>
    </source>
</reference>
<dbReference type="GO" id="GO:0016020">
    <property type="term" value="C:membrane"/>
    <property type="evidence" value="ECO:0007669"/>
    <property type="project" value="InterPro"/>
</dbReference>
<feature type="transmembrane region" description="Helical" evidence="1">
    <location>
        <begin position="29"/>
        <end position="46"/>
    </location>
</feature>
<sequence>MKARAISAAVLWGLSGPVAVLGIGADNLFGVLACLFGGALFSWLVLGQLQIKTLFQDVSRLRGRSLIMLLIFSLLFILYYFVWFYGIYHYRPVEALVINYLWPMILYLTHTKFFGDRGANYFVDIPVLAVAFLGVSFIVFSGRDVSADTDESEFALSFVAAVLPAIYFGILRYSEEKTYFSKSAALKLSSIIGFVLCSAGAIATLSIEPLAEAKDYFPAFIMGILSISIANKLFAEAADGTNTAFLSSVSYFSPVIAVVLMSFFIDGRIPGGAWFGIVLVIVSNVLTSRLLVSHVQLLVVAVCAFYMLSWIYVRQALDLTIDVSIYLASIPAFFALFVGITLPRLMDRRSKISEKFHSIVFFVLSLQAEIDELDEPRAGAVSRTVYKEFLEYVHDVVRNGARTESRGKISIFSQEAKTALRSLKAPKVDEVAYQAEKAAAECVYLLRPTFGFFEIFALVLSAGATALAAIGASTDPTVLAVVALLSFVVFSIVGRVIHINYFGNEIVSNEFIRNVQLGKFPSFLNPTKNASEIPAAVAHNLAALDAGPNSDKAEVEALERTLASQRLGWRIVATFLNFAIFALMWLLVIEFVSDGHF</sequence>
<keyword evidence="1" id="KW-1133">Transmembrane helix</keyword>
<name>A0A1I3ZXW0_9RHOB</name>
<dbReference type="AlphaFoldDB" id="A0A1I3ZXW0"/>
<feature type="transmembrane region" description="Helical" evidence="1">
    <location>
        <begin position="216"/>
        <end position="235"/>
    </location>
</feature>
<feature type="transmembrane region" description="Helical" evidence="1">
    <location>
        <begin position="92"/>
        <end position="109"/>
    </location>
</feature>
<feature type="transmembrane region" description="Helical" evidence="1">
    <location>
        <begin position="185"/>
        <end position="204"/>
    </location>
</feature>
<dbReference type="InterPro" id="IPR000620">
    <property type="entry name" value="EamA_dom"/>
</dbReference>
<feature type="transmembrane region" description="Helical" evidence="1">
    <location>
        <begin position="271"/>
        <end position="288"/>
    </location>
</feature>
<dbReference type="OrthoDB" id="9795732at2"/>
<dbReference type="InterPro" id="IPR037185">
    <property type="entry name" value="EmrE-like"/>
</dbReference>
<feature type="transmembrane region" description="Helical" evidence="1">
    <location>
        <begin position="66"/>
        <end position="86"/>
    </location>
</feature>
<feature type="transmembrane region" description="Helical" evidence="1">
    <location>
        <begin position="567"/>
        <end position="588"/>
    </location>
</feature>
<keyword evidence="4" id="KW-1185">Reference proteome</keyword>
<feature type="transmembrane region" description="Helical" evidence="1">
    <location>
        <begin position="325"/>
        <end position="345"/>
    </location>
</feature>
<feature type="transmembrane region" description="Helical" evidence="1">
    <location>
        <begin position="121"/>
        <end position="142"/>
    </location>
</feature>
<dbReference type="Proteomes" id="UP000198851">
    <property type="component" value="Unassembled WGS sequence"/>
</dbReference>
<feature type="transmembrane region" description="Helical" evidence="1">
    <location>
        <begin position="244"/>
        <end position="265"/>
    </location>
</feature>
<feature type="transmembrane region" description="Helical" evidence="1">
    <location>
        <begin position="295"/>
        <end position="313"/>
    </location>
</feature>
<evidence type="ECO:0000313" key="3">
    <source>
        <dbReference type="EMBL" id="SFK48521.1"/>
    </source>
</evidence>
<dbReference type="SUPFAM" id="SSF103481">
    <property type="entry name" value="Multidrug resistance efflux transporter EmrE"/>
    <property type="match status" value="1"/>
</dbReference>
<feature type="domain" description="EamA" evidence="2">
    <location>
        <begin position="156"/>
        <end position="288"/>
    </location>
</feature>